<feature type="compositionally biased region" description="Polar residues" evidence="1">
    <location>
        <begin position="419"/>
        <end position="434"/>
    </location>
</feature>
<feature type="region of interest" description="Disordered" evidence="1">
    <location>
        <begin position="114"/>
        <end position="170"/>
    </location>
</feature>
<feature type="compositionally biased region" description="Low complexity" evidence="1">
    <location>
        <begin position="259"/>
        <end position="293"/>
    </location>
</feature>
<organism evidence="2 3">
    <name type="scientific">Ambrosiozyma monospora</name>
    <name type="common">Yeast</name>
    <name type="synonym">Endomycopsis monosporus</name>
    <dbReference type="NCBI Taxonomy" id="43982"/>
    <lineage>
        <taxon>Eukaryota</taxon>
        <taxon>Fungi</taxon>
        <taxon>Dikarya</taxon>
        <taxon>Ascomycota</taxon>
        <taxon>Saccharomycotina</taxon>
        <taxon>Pichiomycetes</taxon>
        <taxon>Pichiales</taxon>
        <taxon>Pichiaceae</taxon>
        <taxon>Ambrosiozyma</taxon>
    </lineage>
</organism>
<dbReference type="AlphaFoldDB" id="A0A9W6YSB3"/>
<comment type="caution">
    <text evidence="2">The sequence shown here is derived from an EMBL/GenBank/DDBJ whole genome shotgun (WGS) entry which is preliminary data.</text>
</comment>
<dbReference type="Proteomes" id="UP001165063">
    <property type="component" value="Unassembled WGS sequence"/>
</dbReference>
<feature type="compositionally biased region" description="Gly residues" evidence="1">
    <location>
        <begin position="361"/>
        <end position="372"/>
    </location>
</feature>
<feature type="region of interest" description="Disordered" evidence="1">
    <location>
        <begin position="189"/>
        <end position="300"/>
    </location>
</feature>
<gene>
    <name evidence="2" type="ORF">Amon01_000393100</name>
</gene>
<keyword evidence="3" id="KW-1185">Reference proteome</keyword>
<dbReference type="OrthoDB" id="2535391at2759"/>
<dbReference type="EMBL" id="BSXU01001782">
    <property type="protein sequence ID" value="GMG31036.1"/>
    <property type="molecule type" value="Genomic_DNA"/>
</dbReference>
<feature type="region of interest" description="Disordered" evidence="1">
    <location>
        <begin position="411"/>
        <end position="434"/>
    </location>
</feature>
<name>A0A9W6YSB3_AMBMO</name>
<evidence type="ECO:0000256" key="1">
    <source>
        <dbReference type="SAM" id="MobiDB-lite"/>
    </source>
</evidence>
<feature type="region of interest" description="Disordered" evidence="1">
    <location>
        <begin position="359"/>
        <end position="399"/>
    </location>
</feature>
<feature type="compositionally biased region" description="Polar residues" evidence="1">
    <location>
        <begin position="230"/>
        <end position="248"/>
    </location>
</feature>
<evidence type="ECO:0000313" key="3">
    <source>
        <dbReference type="Proteomes" id="UP001165063"/>
    </source>
</evidence>
<sequence length="434" mass="47038">MDNVEQAKTKCPVCSTTGISILEINDGLPADLKSYFKPFPSQLETFFANAQFQYVGMVEKLEFKEQVVRKLNYKISKLKELLLQAKDEINLMNEIRLENENLRKTNSQLRQQIRRMGSSNRERRPVTIDLTDLSGDSNGSDISQSSLPHHSSSVSSTSSSRDFNNKRQNLKSGDYQSFVAKIQKFSTLKKLPDSQAQSQSQHQHHQQKQTQQTPHLPMSTNGGLEGRHFNSFQAESTTANAKGSPNLSSHHRVIPNLHNNNTGSSNSDNSSLGHSIHNIRSNSISNNSRSNGIGDHGGRVVTPTASSLGLFKSSHYRNSNGIGKSTGGNIHGKYRVPSTINSRISKSPSTGMMMATTTGGRTEGGGGGGGSGRPKPTGFRSISLRPPQITNRNGASGTRGLLADSAGVLGSRALPGSRIGNNKASGRQSSYFKS</sequence>
<feature type="compositionally biased region" description="Low complexity" evidence="1">
    <location>
        <begin position="140"/>
        <end position="160"/>
    </location>
</feature>
<evidence type="ECO:0000313" key="2">
    <source>
        <dbReference type="EMBL" id="GMG31036.1"/>
    </source>
</evidence>
<proteinExistence type="predicted"/>
<accession>A0A9W6YSB3</accession>
<reference evidence="2" key="1">
    <citation type="submission" date="2023-04" db="EMBL/GenBank/DDBJ databases">
        <title>Ambrosiozyma monospora NBRC 1965.</title>
        <authorList>
            <person name="Ichikawa N."/>
            <person name="Sato H."/>
            <person name="Tonouchi N."/>
        </authorList>
    </citation>
    <scope>NUCLEOTIDE SEQUENCE</scope>
    <source>
        <strain evidence="2">NBRC 1965</strain>
    </source>
</reference>
<protein>
    <submittedName>
        <fullName evidence="2">Unnamed protein product</fullName>
    </submittedName>
</protein>